<gene>
    <name evidence="6" type="ORF">J3R30DRAFT_3797349</name>
</gene>
<dbReference type="CDD" id="cd12148">
    <property type="entry name" value="fungal_TF_MHR"/>
    <property type="match status" value="1"/>
</dbReference>
<dbReference type="PANTHER" id="PTHR47338">
    <property type="entry name" value="ZN(II)2CYS6 TRANSCRIPTION FACTOR (EUROFUNG)-RELATED"/>
    <property type="match status" value="1"/>
</dbReference>
<dbReference type="InterPro" id="IPR050815">
    <property type="entry name" value="TF_fung"/>
</dbReference>
<feature type="non-terminal residue" evidence="6">
    <location>
        <position position="1"/>
    </location>
</feature>
<name>A0A9W9A3B5_9AGAR</name>
<comment type="subcellular location">
    <subcellularLocation>
        <location evidence="1">Nucleus</location>
    </subcellularLocation>
</comment>
<reference evidence="6" key="1">
    <citation type="submission" date="2022-08" db="EMBL/GenBank/DDBJ databases">
        <title>A Global Phylogenomic Analysis of the Shiitake Genus Lentinula.</title>
        <authorList>
            <consortium name="DOE Joint Genome Institute"/>
            <person name="Sierra-Patev S."/>
            <person name="Min B."/>
            <person name="Naranjo-Ortiz M."/>
            <person name="Looney B."/>
            <person name="Konkel Z."/>
            <person name="Slot J.C."/>
            <person name="Sakamoto Y."/>
            <person name="Steenwyk J.L."/>
            <person name="Rokas A."/>
            <person name="Carro J."/>
            <person name="Camarero S."/>
            <person name="Ferreira P."/>
            <person name="Molpeceres G."/>
            <person name="Ruiz-Duenas F.J."/>
            <person name="Serrano A."/>
            <person name="Henrissat B."/>
            <person name="Drula E."/>
            <person name="Hughes K.W."/>
            <person name="Mata J.L."/>
            <person name="Ishikawa N.K."/>
            <person name="Vargas-Isla R."/>
            <person name="Ushijima S."/>
            <person name="Smith C.A."/>
            <person name="Ahrendt S."/>
            <person name="Andreopoulos W."/>
            <person name="He G."/>
            <person name="Labutti K."/>
            <person name="Lipzen A."/>
            <person name="Ng V."/>
            <person name="Riley R."/>
            <person name="Sandor L."/>
            <person name="Barry K."/>
            <person name="Martinez A.T."/>
            <person name="Xiao Y."/>
            <person name="Gibbons J.G."/>
            <person name="Terashima K."/>
            <person name="Grigoriev I.V."/>
            <person name="Hibbett D.S."/>
        </authorList>
    </citation>
    <scope>NUCLEOTIDE SEQUENCE</scope>
    <source>
        <strain evidence="6">JLM2183</strain>
    </source>
</reference>
<evidence type="ECO:0000256" key="5">
    <source>
        <dbReference type="ARBA" id="ARBA00023242"/>
    </source>
</evidence>
<keyword evidence="4" id="KW-0804">Transcription</keyword>
<organism evidence="6 7">
    <name type="scientific">Lentinula aciculospora</name>
    <dbReference type="NCBI Taxonomy" id="153920"/>
    <lineage>
        <taxon>Eukaryota</taxon>
        <taxon>Fungi</taxon>
        <taxon>Dikarya</taxon>
        <taxon>Basidiomycota</taxon>
        <taxon>Agaricomycotina</taxon>
        <taxon>Agaricomycetes</taxon>
        <taxon>Agaricomycetidae</taxon>
        <taxon>Agaricales</taxon>
        <taxon>Marasmiineae</taxon>
        <taxon>Omphalotaceae</taxon>
        <taxon>Lentinula</taxon>
    </lineage>
</organism>
<dbReference type="GO" id="GO:0005634">
    <property type="term" value="C:nucleus"/>
    <property type="evidence" value="ECO:0007669"/>
    <property type="project" value="UniProtKB-SubCell"/>
</dbReference>
<evidence type="ECO:0000256" key="1">
    <source>
        <dbReference type="ARBA" id="ARBA00004123"/>
    </source>
</evidence>
<dbReference type="EMBL" id="JAOTPV010000021">
    <property type="protein sequence ID" value="KAJ4471947.1"/>
    <property type="molecule type" value="Genomic_DNA"/>
</dbReference>
<accession>A0A9W9A3B5</accession>
<dbReference type="Proteomes" id="UP001150266">
    <property type="component" value="Unassembled WGS sequence"/>
</dbReference>
<dbReference type="GO" id="GO:0046872">
    <property type="term" value="F:metal ion binding"/>
    <property type="evidence" value="ECO:0007669"/>
    <property type="project" value="UniProtKB-KW"/>
</dbReference>
<keyword evidence="5" id="KW-0539">Nucleus</keyword>
<keyword evidence="2" id="KW-0479">Metal-binding</keyword>
<dbReference type="GO" id="GO:0000981">
    <property type="term" value="F:DNA-binding transcription factor activity, RNA polymerase II-specific"/>
    <property type="evidence" value="ECO:0007669"/>
    <property type="project" value="InterPro"/>
</dbReference>
<proteinExistence type="predicted"/>
<protein>
    <recommendedName>
        <fullName evidence="8">Transcription factor domain-containing protein</fullName>
    </recommendedName>
</protein>
<dbReference type="OrthoDB" id="2309723at2759"/>
<keyword evidence="3" id="KW-0805">Transcription regulation</keyword>
<dbReference type="PANTHER" id="PTHR47338:SF29">
    <property type="entry name" value="ZN(2)-C6 FUNGAL-TYPE DOMAIN-CONTAINING PROTEIN"/>
    <property type="match status" value="1"/>
</dbReference>
<evidence type="ECO:0000313" key="7">
    <source>
        <dbReference type="Proteomes" id="UP001150266"/>
    </source>
</evidence>
<evidence type="ECO:0008006" key="8">
    <source>
        <dbReference type="Google" id="ProtNLM"/>
    </source>
</evidence>
<evidence type="ECO:0000256" key="4">
    <source>
        <dbReference type="ARBA" id="ARBA00023163"/>
    </source>
</evidence>
<evidence type="ECO:0000256" key="3">
    <source>
        <dbReference type="ARBA" id="ARBA00023015"/>
    </source>
</evidence>
<comment type="caution">
    <text evidence="6">The sequence shown here is derived from an EMBL/GenBank/DDBJ whole genome shotgun (WGS) entry which is preliminary data.</text>
</comment>
<dbReference type="AlphaFoldDB" id="A0A9W9A3B5"/>
<keyword evidence="7" id="KW-1185">Reference proteome</keyword>
<sequence>LETFFRHATELEFFLHVPRFRHAVTLPVDSPGRPCQGLISTVLLLGLNLTEKYIPNSRSSCNNDPLNILNDISLTDATIVSQEAIYLSRAQIDVAGIISTTHPDRIVHGIQAELLLSTYLFRQGRILEGKYHLSAATSIAFSAKFHKIRSLNADRDMLVSAGLPWVTLLPPSVDPISEGERINAFWTILASSNCWALAADSSPNFLLERYIEDIDTPWPMDIEDYDRNLLPEYLGSATVIKLLQGTPIPGDTVGRGVSTLALYVQASILLSRAATVALAYHPNMSSPAAAKFTTNFLELDGVIDRFKTTLMNSSNSSPNNRNKTMLFTTHLIAHLATIVLHSKVATMAPSNPTLDSFPMEASNSGHKRLDAADAIVQLSRQWRTSVNPNPNPFLGSLWLAVGQVLIEEINLVRFLNNGKDSDGSVRETELRDMLDCIFESAQLPRVYYSPLAGKCVPFYSPFNIQV</sequence>
<evidence type="ECO:0000313" key="6">
    <source>
        <dbReference type="EMBL" id="KAJ4471947.1"/>
    </source>
</evidence>
<evidence type="ECO:0000256" key="2">
    <source>
        <dbReference type="ARBA" id="ARBA00022723"/>
    </source>
</evidence>